<dbReference type="Pfam" id="PF00010">
    <property type="entry name" value="HLH"/>
    <property type="match status" value="1"/>
</dbReference>
<keyword evidence="5" id="KW-0539">Nucleus</keyword>
<sequence length="261" mass="28235">MSPPSDDGYSPISSRRSSTDGEDDKSAAARRASHNAVERQRRDKLNARIHELASLLPNLAGVRRPSRIAITKSSIAHIHSSRRHRMMAAYELRALYAENAALRDEINGWRQQAGVTGVVEPPRGEAFTIVYTGADPEISELDAGEDDEYDDRLQGAVPFARAYPSHLPRLLSPLPDYGVSPISSASASSASSSDFPPPYAYDYPTPPSSGVGLYAPGPYYTANAPTFDTTEAPSQTIICPTPASTFSAQHLGMLKSEEWAT</sequence>
<evidence type="ECO:0000256" key="1">
    <source>
        <dbReference type="ARBA" id="ARBA00023015"/>
    </source>
</evidence>
<dbReference type="Gene3D" id="4.10.280.10">
    <property type="entry name" value="Helix-loop-helix DNA-binding domain"/>
    <property type="match status" value="1"/>
</dbReference>
<keyword evidence="2" id="KW-0238">DNA-binding</keyword>
<dbReference type="InterPro" id="IPR011598">
    <property type="entry name" value="bHLH_dom"/>
</dbReference>
<dbReference type="GO" id="GO:0003677">
    <property type="term" value="F:DNA binding"/>
    <property type="evidence" value="ECO:0007669"/>
    <property type="project" value="UniProtKB-KW"/>
</dbReference>
<keyword evidence="3" id="KW-0010">Activator</keyword>
<evidence type="ECO:0000256" key="5">
    <source>
        <dbReference type="ARBA" id="ARBA00023242"/>
    </source>
</evidence>
<dbReference type="PANTHER" id="PTHR10328">
    <property type="entry name" value="PROTEIN MAX MYC-ASSOCIATED FACTOR X"/>
    <property type="match status" value="1"/>
</dbReference>
<evidence type="ECO:0000313" key="8">
    <source>
        <dbReference type="EMBL" id="KAJ7636338.1"/>
    </source>
</evidence>
<evidence type="ECO:0000256" key="4">
    <source>
        <dbReference type="ARBA" id="ARBA00023163"/>
    </source>
</evidence>
<dbReference type="SMART" id="SM00353">
    <property type="entry name" value="HLH"/>
    <property type="match status" value="1"/>
</dbReference>
<keyword evidence="1" id="KW-0805">Transcription regulation</keyword>
<reference evidence="8" key="1">
    <citation type="submission" date="2023-03" db="EMBL/GenBank/DDBJ databases">
        <title>Massive genome expansion in bonnet fungi (Mycena s.s.) driven by repeated elements and novel gene families across ecological guilds.</title>
        <authorList>
            <consortium name="Lawrence Berkeley National Laboratory"/>
            <person name="Harder C.B."/>
            <person name="Miyauchi S."/>
            <person name="Viragh M."/>
            <person name="Kuo A."/>
            <person name="Thoen E."/>
            <person name="Andreopoulos B."/>
            <person name="Lu D."/>
            <person name="Skrede I."/>
            <person name="Drula E."/>
            <person name="Henrissat B."/>
            <person name="Morin E."/>
            <person name="Kohler A."/>
            <person name="Barry K."/>
            <person name="LaButti K."/>
            <person name="Morin E."/>
            <person name="Salamov A."/>
            <person name="Lipzen A."/>
            <person name="Mereny Z."/>
            <person name="Hegedus B."/>
            <person name="Baldrian P."/>
            <person name="Stursova M."/>
            <person name="Weitz H."/>
            <person name="Taylor A."/>
            <person name="Grigoriev I.V."/>
            <person name="Nagy L.G."/>
            <person name="Martin F."/>
            <person name="Kauserud H."/>
        </authorList>
    </citation>
    <scope>NUCLEOTIDE SEQUENCE</scope>
    <source>
        <strain evidence="8">9284</strain>
    </source>
</reference>
<dbReference type="CDD" id="cd00083">
    <property type="entry name" value="bHLH_SF"/>
    <property type="match status" value="1"/>
</dbReference>
<dbReference type="InterPro" id="IPR036638">
    <property type="entry name" value="HLH_DNA-bd_sf"/>
</dbReference>
<organism evidence="8 9">
    <name type="scientific">Roridomyces roridus</name>
    <dbReference type="NCBI Taxonomy" id="1738132"/>
    <lineage>
        <taxon>Eukaryota</taxon>
        <taxon>Fungi</taxon>
        <taxon>Dikarya</taxon>
        <taxon>Basidiomycota</taxon>
        <taxon>Agaricomycotina</taxon>
        <taxon>Agaricomycetes</taxon>
        <taxon>Agaricomycetidae</taxon>
        <taxon>Agaricales</taxon>
        <taxon>Marasmiineae</taxon>
        <taxon>Mycenaceae</taxon>
        <taxon>Roridomyces</taxon>
    </lineage>
</organism>
<evidence type="ECO:0000256" key="3">
    <source>
        <dbReference type="ARBA" id="ARBA00023159"/>
    </source>
</evidence>
<evidence type="ECO:0000256" key="6">
    <source>
        <dbReference type="SAM" id="MobiDB-lite"/>
    </source>
</evidence>
<evidence type="ECO:0000256" key="2">
    <source>
        <dbReference type="ARBA" id="ARBA00023125"/>
    </source>
</evidence>
<dbReference type="PANTHER" id="PTHR10328:SF3">
    <property type="entry name" value="PROTEIN MAX"/>
    <property type="match status" value="1"/>
</dbReference>
<dbReference type="SUPFAM" id="SSF47459">
    <property type="entry name" value="HLH, helix-loop-helix DNA-binding domain"/>
    <property type="match status" value="1"/>
</dbReference>
<dbReference type="GO" id="GO:0046983">
    <property type="term" value="F:protein dimerization activity"/>
    <property type="evidence" value="ECO:0007669"/>
    <property type="project" value="InterPro"/>
</dbReference>
<proteinExistence type="predicted"/>
<name>A0AAD7C104_9AGAR</name>
<dbReference type="GO" id="GO:0090575">
    <property type="term" value="C:RNA polymerase II transcription regulator complex"/>
    <property type="evidence" value="ECO:0007669"/>
    <property type="project" value="TreeGrafter"/>
</dbReference>
<feature type="region of interest" description="Disordered" evidence="6">
    <location>
        <begin position="1"/>
        <end position="42"/>
    </location>
</feature>
<keyword evidence="4" id="KW-0804">Transcription</keyword>
<dbReference type="PROSITE" id="PS50888">
    <property type="entry name" value="BHLH"/>
    <property type="match status" value="1"/>
</dbReference>
<dbReference type="Proteomes" id="UP001221142">
    <property type="component" value="Unassembled WGS sequence"/>
</dbReference>
<accession>A0AAD7C104</accession>
<dbReference type="GO" id="GO:0045944">
    <property type="term" value="P:positive regulation of transcription by RNA polymerase II"/>
    <property type="evidence" value="ECO:0007669"/>
    <property type="project" value="TreeGrafter"/>
</dbReference>
<gene>
    <name evidence="8" type="ORF">FB45DRAFT_1024460</name>
</gene>
<evidence type="ECO:0000259" key="7">
    <source>
        <dbReference type="PROSITE" id="PS50888"/>
    </source>
</evidence>
<dbReference type="GO" id="GO:0003700">
    <property type="term" value="F:DNA-binding transcription factor activity"/>
    <property type="evidence" value="ECO:0007669"/>
    <property type="project" value="TreeGrafter"/>
</dbReference>
<comment type="caution">
    <text evidence="8">The sequence shown here is derived from an EMBL/GenBank/DDBJ whole genome shotgun (WGS) entry which is preliminary data.</text>
</comment>
<evidence type="ECO:0000313" key="9">
    <source>
        <dbReference type="Proteomes" id="UP001221142"/>
    </source>
</evidence>
<feature type="domain" description="BHLH" evidence="7">
    <location>
        <begin position="29"/>
        <end position="81"/>
    </location>
</feature>
<keyword evidence="9" id="KW-1185">Reference proteome</keyword>
<dbReference type="AlphaFoldDB" id="A0AAD7C104"/>
<dbReference type="EMBL" id="JARKIF010000006">
    <property type="protein sequence ID" value="KAJ7636338.1"/>
    <property type="molecule type" value="Genomic_DNA"/>
</dbReference>
<protein>
    <recommendedName>
        <fullName evidence="7">BHLH domain-containing protein</fullName>
    </recommendedName>
</protein>